<feature type="transmembrane region" description="Helical" evidence="7">
    <location>
        <begin position="212"/>
        <end position="233"/>
    </location>
</feature>
<protein>
    <recommendedName>
        <fullName evidence="10">GPR1/FUN34/yaaH family-domain-containing protein</fullName>
    </recommendedName>
</protein>
<dbReference type="GO" id="GO:0005886">
    <property type="term" value="C:plasma membrane"/>
    <property type="evidence" value="ECO:0007669"/>
    <property type="project" value="TreeGrafter"/>
</dbReference>
<feature type="region of interest" description="Disordered" evidence="6">
    <location>
        <begin position="1"/>
        <end position="22"/>
    </location>
</feature>
<proteinExistence type="inferred from homology"/>
<dbReference type="Pfam" id="PF01184">
    <property type="entry name" value="Gpr1_Fun34_YaaH"/>
    <property type="match status" value="1"/>
</dbReference>
<dbReference type="PANTHER" id="PTHR31123">
    <property type="entry name" value="ACCUMULATION OF DYADS PROTEIN 2-RELATED"/>
    <property type="match status" value="1"/>
</dbReference>
<gene>
    <name evidence="8" type="ORF">N7449_004150</name>
</gene>
<dbReference type="GO" id="GO:0015123">
    <property type="term" value="F:acetate transmembrane transporter activity"/>
    <property type="evidence" value="ECO:0007669"/>
    <property type="project" value="TreeGrafter"/>
</dbReference>
<feature type="transmembrane region" description="Helical" evidence="7">
    <location>
        <begin position="178"/>
        <end position="200"/>
    </location>
</feature>
<name>A0A9W9MYA1_9EURO</name>
<dbReference type="EMBL" id="JAPQKQ010000002">
    <property type="protein sequence ID" value="KAJ5209771.1"/>
    <property type="molecule type" value="Genomic_DNA"/>
</dbReference>
<keyword evidence="4 7" id="KW-1133">Transmembrane helix</keyword>
<reference evidence="8" key="1">
    <citation type="submission" date="2022-11" db="EMBL/GenBank/DDBJ databases">
        <authorList>
            <person name="Petersen C."/>
        </authorList>
    </citation>
    <scope>NUCLEOTIDE SEQUENCE</scope>
    <source>
        <strain evidence="8">IBT 20477</strain>
    </source>
</reference>
<keyword evidence="5 7" id="KW-0472">Membrane</keyword>
<keyword evidence="3 7" id="KW-0812">Transmembrane</keyword>
<evidence type="ECO:0000256" key="5">
    <source>
        <dbReference type="ARBA" id="ARBA00023136"/>
    </source>
</evidence>
<feature type="transmembrane region" description="Helical" evidence="7">
    <location>
        <begin position="56"/>
        <end position="77"/>
    </location>
</feature>
<keyword evidence="9" id="KW-1185">Reference proteome</keyword>
<comment type="subcellular location">
    <subcellularLocation>
        <location evidence="1">Membrane</location>
        <topology evidence="1">Multi-pass membrane protein</topology>
    </subcellularLocation>
</comment>
<evidence type="ECO:0000256" key="3">
    <source>
        <dbReference type="ARBA" id="ARBA00022692"/>
    </source>
</evidence>
<feature type="transmembrane region" description="Helical" evidence="7">
    <location>
        <begin position="151"/>
        <end position="171"/>
    </location>
</feature>
<dbReference type="InterPro" id="IPR051633">
    <property type="entry name" value="AceTr"/>
</dbReference>
<feature type="transmembrane region" description="Helical" evidence="7">
    <location>
        <begin position="83"/>
        <end position="106"/>
    </location>
</feature>
<evidence type="ECO:0000256" key="1">
    <source>
        <dbReference type="ARBA" id="ARBA00004141"/>
    </source>
</evidence>
<evidence type="ECO:0008006" key="10">
    <source>
        <dbReference type="Google" id="ProtNLM"/>
    </source>
</evidence>
<accession>A0A9W9MYA1</accession>
<dbReference type="PANTHER" id="PTHR31123:SF1">
    <property type="entry name" value="ACCUMULATION OF DYADS PROTEIN 2-RELATED"/>
    <property type="match status" value="1"/>
</dbReference>
<dbReference type="OrthoDB" id="3648309at2759"/>
<dbReference type="NCBIfam" id="NF038013">
    <property type="entry name" value="AceTr_1"/>
    <property type="match status" value="1"/>
</dbReference>
<dbReference type="Proteomes" id="UP001150942">
    <property type="component" value="Unassembled WGS sequence"/>
</dbReference>
<evidence type="ECO:0000313" key="8">
    <source>
        <dbReference type="EMBL" id="KAJ5209771.1"/>
    </source>
</evidence>
<comment type="caution">
    <text evidence="8">The sequence shown here is derived from an EMBL/GenBank/DDBJ whole genome shotgun (WGS) entry which is preliminary data.</text>
</comment>
<organism evidence="8 9">
    <name type="scientific">Penicillium cf. viridicatum</name>
    <dbReference type="NCBI Taxonomy" id="2972119"/>
    <lineage>
        <taxon>Eukaryota</taxon>
        <taxon>Fungi</taxon>
        <taxon>Dikarya</taxon>
        <taxon>Ascomycota</taxon>
        <taxon>Pezizomycotina</taxon>
        <taxon>Eurotiomycetes</taxon>
        <taxon>Eurotiomycetidae</taxon>
        <taxon>Eurotiales</taxon>
        <taxon>Aspergillaceae</taxon>
        <taxon>Penicillium</taxon>
    </lineage>
</organism>
<evidence type="ECO:0000313" key="9">
    <source>
        <dbReference type="Proteomes" id="UP001150942"/>
    </source>
</evidence>
<dbReference type="AlphaFoldDB" id="A0A9W9MYA1"/>
<evidence type="ECO:0000256" key="6">
    <source>
        <dbReference type="SAM" id="MobiDB-lite"/>
    </source>
</evidence>
<comment type="similarity">
    <text evidence="2">Belongs to the acetate uptake transporter (AceTr) (TC 2.A.96) family.</text>
</comment>
<dbReference type="InterPro" id="IPR000791">
    <property type="entry name" value="Gpr1/Fun34/SatP-like"/>
</dbReference>
<feature type="transmembrane region" description="Helical" evidence="7">
    <location>
        <begin position="118"/>
        <end position="139"/>
    </location>
</feature>
<evidence type="ECO:0000256" key="4">
    <source>
        <dbReference type="ARBA" id="ARBA00022989"/>
    </source>
</evidence>
<evidence type="ECO:0000256" key="7">
    <source>
        <dbReference type="SAM" id="Phobius"/>
    </source>
</evidence>
<sequence>MDSSDFAVTKPEEGNRSPSTHANHLERLHTAGGHFNDRSQPALPVYHRAFASPSPLGLISFATDIFLISIFGLHARGISAPNVMVGCLVFYGGVGQFVAGIMEFITGNTFGATVFSSYGAFNLSYAMIYLPGTGILSAYTDAGTGAVDPSFNQALAIYLWAWLIVTVVFTIAAMRSSWVLFVDLFFLDICLLLLACGFMASRDGLLTAGYSFGLAVSFLSYWAGCAGLWGGGVTPIKLPTFEMYSAV</sequence>
<reference evidence="8" key="2">
    <citation type="journal article" date="2023" name="IMA Fungus">
        <title>Comparative genomic study of the Penicillium genus elucidates a diverse pangenome and 15 lateral gene transfer events.</title>
        <authorList>
            <person name="Petersen C."/>
            <person name="Sorensen T."/>
            <person name="Nielsen M.R."/>
            <person name="Sondergaard T.E."/>
            <person name="Sorensen J.L."/>
            <person name="Fitzpatrick D.A."/>
            <person name="Frisvad J.C."/>
            <person name="Nielsen K.L."/>
        </authorList>
    </citation>
    <scope>NUCLEOTIDE SEQUENCE</scope>
    <source>
        <strain evidence="8">IBT 20477</strain>
    </source>
</reference>
<evidence type="ECO:0000256" key="2">
    <source>
        <dbReference type="ARBA" id="ARBA00005587"/>
    </source>
</evidence>